<dbReference type="GO" id="GO:0016787">
    <property type="term" value="F:hydrolase activity"/>
    <property type="evidence" value="ECO:0007669"/>
    <property type="project" value="UniProtKB-KW"/>
</dbReference>
<evidence type="ECO:0000259" key="2">
    <source>
        <dbReference type="Pfam" id="PF07859"/>
    </source>
</evidence>
<protein>
    <submittedName>
        <fullName evidence="3">Alpha/beta hydrolase</fullName>
    </submittedName>
</protein>
<keyword evidence="1 3" id="KW-0378">Hydrolase</keyword>
<gene>
    <name evidence="3" type="ORF">BST25_20050</name>
</gene>
<dbReference type="OrthoDB" id="3181909at2"/>
<proteinExistence type="predicted"/>
<evidence type="ECO:0000313" key="3">
    <source>
        <dbReference type="EMBL" id="ORA70066.1"/>
    </source>
</evidence>
<dbReference type="InterPro" id="IPR013094">
    <property type="entry name" value="AB_hydrolase_3"/>
</dbReference>
<comment type="caution">
    <text evidence="3">The sequence shown here is derived from an EMBL/GenBank/DDBJ whole genome shotgun (WGS) entry which is preliminary data.</text>
</comment>
<reference evidence="3 4" key="1">
    <citation type="submission" date="2017-02" db="EMBL/GenBank/DDBJ databases">
        <title>The new phylogeny of genus Mycobacterium.</title>
        <authorList>
            <person name="Tortoli E."/>
            <person name="Trovato A."/>
            <person name="Cirillo D.M."/>
        </authorList>
    </citation>
    <scope>NUCLEOTIDE SEQUENCE [LARGE SCALE GENOMIC DNA]</scope>
    <source>
        <strain evidence="3 4">DSM 44471</strain>
    </source>
</reference>
<dbReference type="EMBL" id="MVHR01000039">
    <property type="protein sequence ID" value="ORA70066.1"/>
    <property type="molecule type" value="Genomic_DNA"/>
</dbReference>
<dbReference type="Gene3D" id="3.40.50.1820">
    <property type="entry name" value="alpha/beta hydrolase"/>
    <property type="match status" value="1"/>
</dbReference>
<dbReference type="InterPro" id="IPR029058">
    <property type="entry name" value="AB_hydrolase_fold"/>
</dbReference>
<name>A0A1X0DCC7_MYCHE</name>
<dbReference type="PANTHER" id="PTHR48081">
    <property type="entry name" value="AB HYDROLASE SUPERFAMILY PROTEIN C4A8.06C"/>
    <property type="match status" value="1"/>
</dbReference>
<dbReference type="PANTHER" id="PTHR48081:SF8">
    <property type="entry name" value="ALPHA_BETA HYDROLASE FOLD-3 DOMAIN-CONTAINING PROTEIN-RELATED"/>
    <property type="match status" value="1"/>
</dbReference>
<dbReference type="Pfam" id="PF07859">
    <property type="entry name" value="Abhydrolase_3"/>
    <property type="match status" value="1"/>
</dbReference>
<dbReference type="STRING" id="53376.BST25_20050"/>
<evidence type="ECO:0000313" key="4">
    <source>
        <dbReference type="Proteomes" id="UP000192566"/>
    </source>
</evidence>
<organism evidence="3 4">
    <name type="scientific">Mycobacterium heidelbergense</name>
    <dbReference type="NCBI Taxonomy" id="53376"/>
    <lineage>
        <taxon>Bacteria</taxon>
        <taxon>Bacillati</taxon>
        <taxon>Actinomycetota</taxon>
        <taxon>Actinomycetes</taxon>
        <taxon>Mycobacteriales</taxon>
        <taxon>Mycobacteriaceae</taxon>
        <taxon>Mycobacterium</taxon>
        <taxon>Mycobacterium simiae complex</taxon>
    </lineage>
</organism>
<dbReference type="AlphaFoldDB" id="A0A1X0DCC7"/>
<evidence type="ECO:0000256" key="1">
    <source>
        <dbReference type="ARBA" id="ARBA00022801"/>
    </source>
</evidence>
<keyword evidence="4" id="KW-1185">Reference proteome</keyword>
<dbReference type="SUPFAM" id="SSF53474">
    <property type="entry name" value="alpha/beta-Hydrolases"/>
    <property type="match status" value="1"/>
</dbReference>
<accession>A0A1X0DCC7</accession>
<feature type="domain" description="Alpha/beta hydrolase fold-3" evidence="2">
    <location>
        <begin position="115"/>
        <end position="320"/>
    </location>
</feature>
<dbReference type="RefSeq" id="WP_083076388.1">
    <property type="nucleotide sequence ID" value="NZ_MVHR01000039.1"/>
</dbReference>
<dbReference type="Proteomes" id="UP000192566">
    <property type="component" value="Unassembled WGS sequence"/>
</dbReference>
<dbReference type="InterPro" id="IPR050300">
    <property type="entry name" value="GDXG_lipolytic_enzyme"/>
</dbReference>
<sequence>MAPLRIRAQAAVVRGLFALPRPARRLLAGAPLRIDGQELDLDAQLAIRLKNASGSDVFAGRIEEARARYDGLPLIVGYEPARPVTPLEVGIPAEHGVIPATLYTPADAPDPSGLLVYYHGGGFSVGSRISHQPVARFVAHHAGVRVLSVDYRRAPEHPFPAALEDAAAAFEYAHRHAADLGADPDRIAVGGDSAGGNLAAVTAQQAARRGGAVPAFQLLMYPPTDLSTRPPSRELFARGSTFTDDDLRWALANYVPPGTDLSDPRLSPLHGEATGLPPAYIASAGFDPLRDDAVLYADKLRAGGIPVTLSLQLDLPHGYLNFGGRGGRFAEAAVEAAGALRLGLAGRPRVRVAGAAESR</sequence>